<dbReference type="InterPro" id="IPR000483">
    <property type="entry name" value="Cys-rich_flank_reg_C"/>
</dbReference>
<dbReference type="PROSITE" id="PS00022">
    <property type="entry name" value="EGF_1"/>
    <property type="match status" value="1"/>
</dbReference>
<dbReference type="PANTHER" id="PTHR24366:SF96">
    <property type="entry name" value="LEUCINE RICH REPEAT CONTAINING 53"/>
    <property type="match status" value="1"/>
</dbReference>
<gene>
    <name evidence="8" type="ORF">GSOID_T00022032001</name>
</gene>
<dbReference type="SMART" id="SM00369">
    <property type="entry name" value="LRR_TYP"/>
    <property type="match status" value="9"/>
</dbReference>
<comment type="caution">
    <text evidence="4">Lacks conserved residue(s) required for the propagation of feature annotation.</text>
</comment>
<keyword evidence="4" id="KW-1015">Disulfide bond</keyword>
<evidence type="ECO:0000256" key="1">
    <source>
        <dbReference type="ARBA" id="ARBA00022614"/>
    </source>
</evidence>
<dbReference type="PANTHER" id="PTHR24366">
    <property type="entry name" value="IG(IMMUNOGLOBULIN) AND LRR(LEUCINE RICH REPEAT) DOMAINS"/>
    <property type="match status" value="1"/>
</dbReference>
<dbReference type="SMART" id="SM00082">
    <property type="entry name" value="LRRCT"/>
    <property type="match status" value="1"/>
</dbReference>
<feature type="domain" description="EGF-like" evidence="7">
    <location>
        <begin position="342"/>
        <end position="378"/>
    </location>
</feature>
<proteinExistence type="predicted"/>
<keyword evidence="1" id="KW-0433">Leucine-rich repeat</keyword>
<dbReference type="InterPro" id="IPR000742">
    <property type="entry name" value="EGF"/>
</dbReference>
<dbReference type="PROSITE" id="PS51450">
    <property type="entry name" value="LRR"/>
    <property type="match status" value="3"/>
</dbReference>
<accession>E4YEW5</accession>
<evidence type="ECO:0000256" key="5">
    <source>
        <dbReference type="SAM" id="MobiDB-lite"/>
    </source>
</evidence>
<keyword evidence="4" id="KW-0245">EGF-like domain</keyword>
<dbReference type="PROSITE" id="PS50026">
    <property type="entry name" value="EGF_3"/>
    <property type="match status" value="1"/>
</dbReference>
<evidence type="ECO:0000256" key="4">
    <source>
        <dbReference type="PROSITE-ProRule" id="PRU00076"/>
    </source>
</evidence>
<feature type="transmembrane region" description="Helical" evidence="6">
    <location>
        <begin position="508"/>
        <end position="529"/>
    </location>
</feature>
<evidence type="ECO:0000313" key="8">
    <source>
        <dbReference type="EMBL" id="CBY34052.1"/>
    </source>
</evidence>
<keyword evidence="6" id="KW-0472">Membrane</keyword>
<dbReference type="InterPro" id="IPR003591">
    <property type="entry name" value="Leu-rich_rpt_typical-subtyp"/>
</dbReference>
<dbReference type="Gene3D" id="3.80.10.10">
    <property type="entry name" value="Ribonuclease Inhibitor"/>
    <property type="match status" value="2"/>
</dbReference>
<keyword evidence="3" id="KW-0677">Repeat</keyword>
<evidence type="ECO:0000256" key="3">
    <source>
        <dbReference type="ARBA" id="ARBA00022737"/>
    </source>
</evidence>
<dbReference type="Pfam" id="PF13855">
    <property type="entry name" value="LRR_8"/>
    <property type="match status" value="3"/>
</dbReference>
<dbReference type="SMART" id="SM00364">
    <property type="entry name" value="LRR_BAC"/>
    <property type="match status" value="7"/>
</dbReference>
<dbReference type="InterPro" id="IPR001611">
    <property type="entry name" value="Leu-rich_rpt"/>
</dbReference>
<evidence type="ECO:0000256" key="2">
    <source>
        <dbReference type="ARBA" id="ARBA00022729"/>
    </source>
</evidence>
<dbReference type="SUPFAM" id="SSF57196">
    <property type="entry name" value="EGF/Laminin"/>
    <property type="match status" value="1"/>
</dbReference>
<evidence type="ECO:0000256" key="6">
    <source>
        <dbReference type="SAM" id="Phobius"/>
    </source>
</evidence>
<protein>
    <recommendedName>
        <fullName evidence="7">EGF-like domain-containing protein</fullName>
    </recommendedName>
</protein>
<feature type="compositionally biased region" description="Polar residues" evidence="5">
    <location>
        <begin position="660"/>
        <end position="670"/>
    </location>
</feature>
<evidence type="ECO:0000259" key="7">
    <source>
        <dbReference type="PROSITE" id="PS50026"/>
    </source>
</evidence>
<keyword evidence="2" id="KW-0732">Signal</keyword>
<dbReference type="EMBL" id="FN654471">
    <property type="protein sequence ID" value="CBY34052.1"/>
    <property type="molecule type" value="Genomic_DNA"/>
</dbReference>
<dbReference type="SUPFAM" id="SSF52058">
    <property type="entry name" value="L domain-like"/>
    <property type="match status" value="1"/>
</dbReference>
<reference evidence="8" key="1">
    <citation type="journal article" date="2010" name="Science">
        <title>Plasticity of animal genome architecture unmasked by rapid evolution of a pelagic tunicate.</title>
        <authorList>
            <person name="Denoeud F."/>
            <person name="Henriet S."/>
            <person name="Mungpakdee S."/>
            <person name="Aury J.M."/>
            <person name="Da Silva C."/>
            <person name="Brinkmann H."/>
            <person name="Mikhaleva J."/>
            <person name="Olsen L.C."/>
            <person name="Jubin C."/>
            <person name="Canestro C."/>
            <person name="Bouquet J.M."/>
            <person name="Danks G."/>
            <person name="Poulain J."/>
            <person name="Campsteijn C."/>
            <person name="Adamski M."/>
            <person name="Cross I."/>
            <person name="Yadetie F."/>
            <person name="Muffato M."/>
            <person name="Louis A."/>
            <person name="Butcher S."/>
            <person name="Tsagkogeorga G."/>
            <person name="Konrad A."/>
            <person name="Singh S."/>
            <person name="Jensen M.F."/>
            <person name="Cong E.H."/>
            <person name="Eikeseth-Otteraa H."/>
            <person name="Noel B."/>
            <person name="Anthouard V."/>
            <person name="Porcel B.M."/>
            <person name="Kachouri-Lafond R."/>
            <person name="Nishino A."/>
            <person name="Ugolini M."/>
            <person name="Chourrout P."/>
            <person name="Nishida H."/>
            <person name="Aasland R."/>
            <person name="Huzurbazar S."/>
            <person name="Westhof E."/>
            <person name="Delsuc F."/>
            <person name="Lehrach H."/>
            <person name="Reinhardt R."/>
            <person name="Weissenbach J."/>
            <person name="Roy S.W."/>
            <person name="Artiguenave F."/>
            <person name="Postlethwait J.H."/>
            <person name="Manak J.R."/>
            <person name="Thompson E.M."/>
            <person name="Jaillon O."/>
            <person name="Du Pasquier L."/>
            <person name="Boudinot P."/>
            <person name="Liberles D.A."/>
            <person name="Volff J.N."/>
            <person name="Philippe H."/>
            <person name="Lenhard B."/>
            <person name="Roest Crollius H."/>
            <person name="Wincker P."/>
            <person name="Chourrout D."/>
        </authorList>
    </citation>
    <scope>NUCLEOTIDE SEQUENCE [LARGE SCALE GENOMIC DNA]</scope>
</reference>
<dbReference type="AlphaFoldDB" id="E4YEW5"/>
<dbReference type="Proteomes" id="UP000011014">
    <property type="component" value="Unassembled WGS sequence"/>
</dbReference>
<sequence>MKKFAFLVHVAFSAMCPDKCVCPNFPTDEIAFCLQSTGFPDISRSPDLKDLFIGNNLERLPPLADQLPQLRLLQLEDNQITSLSGASIPLSLNELTLDGNLLEKIDVGSFLADHPNLKRIYISRNRLTTLTGEFENLPQLIELKLSDNSLTKIPDLRKVPSLVLLHLANNLITSLNGSILRLPNLTHLDLSGNSIKTVTRLRLPALMELNLARNSLQAVDDTLLNSRELGYLQLAQNPLEKVPANLFQKLSKLKNLDLSYTKLMEIPEIPDEMIVNELRLTGVSLNCDCDILWLTEYARELSHVTLGLTELTCGTPSRFSGIPVVDFNPLECKSADSDSSSEEDPCRSWECNYGAECIIENEKPKCVCYDAWGGEHCEQLLIDTAKVTDLPVKSDEPTIWVDDVGAVFVEVSFARLSSTLATLRLWITAEDKFVPVTSDVIDADITKFRYENLQPSREYKLCISTNGPNSCAIFNTLPSNEFLAIETTLTEETNTAETSSEPSSTKELIGAAIAAAVLVVVVICVGVFMKRRKYSEKHQKSSYSGASGEECSTWRYAGAAGNCPSTDRSTSNMTPESVPYSSYTGNGSENNYAEVCTNYHLARAPKFAFEPVALAQSTPQRTEPRNSRCEPPFYHYNPDELSKTFHGNQHHSQPRPLYTHHNNTNGYYCA</sequence>
<dbReference type="InterPro" id="IPR032675">
    <property type="entry name" value="LRR_dom_sf"/>
</dbReference>
<keyword evidence="6" id="KW-0812">Transmembrane</keyword>
<feature type="disulfide bond" evidence="4">
    <location>
        <begin position="368"/>
        <end position="377"/>
    </location>
</feature>
<feature type="region of interest" description="Disordered" evidence="5">
    <location>
        <begin position="646"/>
        <end position="670"/>
    </location>
</feature>
<organism evidence="8">
    <name type="scientific">Oikopleura dioica</name>
    <name type="common">Tunicate</name>
    <dbReference type="NCBI Taxonomy" id="34765"/>
    <lineage>
        <taxon>Eukaryota</taxon>
        <taxon>Metazoa</taxon>
        <taxon>Chordata</taxon>
        <taxon>Tunicata</taxon>
        <taxon>Appendicularia</taxon>
        <taxon>Copelata</taxon>
        <taxon>Oikopleuridae</taxon>
        <taxon>Oikopleura</taxon>
    </lineage>
</organism>
<keyword evidence="6" id="KW-1133">Transmembrane helix</keyword>
<name>E4YEW5_OIKDI</name>